<evidence type="ECO:0000256" key="8">
    <source>
        <dbReference type="RuleBase" id="RU000620"/>
    </source>
</evidence>
<dbReference type="InterPro" id="IPR006311">
    <property type="entry name" value="TAT_signal"/>
</dbReference>
<gene>
    <name evidence="11" type="ORF">GCM10023307_34790</name>
</gene>
<evidence type="ECO:0000256" key="3">
    <source>
        <dbReference type="ARBA" id="ARBA00022485"/>
    </source>
</evidence>
<keyword evidence="9" id="KW-0732">Signal</keyword>
<feature type="domain" description="High potential iron-sulfur proteins family profile" evidence="10">
    <location>
        <begin position="40"/>
        <end position="114"/>
    </location>
</feature>
<comment type="caution">
    <text evidence="11">The sequence shown here is derived from an EMBL/GenBank/DDBJ whole genome shotgun (WGS) entry which is preliminary data.</text>
</comment>
<dbReference type="SUPFAM" id="SSF57652">
    <property type="entry name" value="HIPIP (high potential iron protein)"/>
    <property type="match status" value="1"/>
</dbReference>
<dbReference type="PROSITE" id="PS51318">
    <property type="entry name" value="TAT"/>
    <property type="match status" value="1"/>
</dbReference>
<keyword evidence="2 8" id="KW-0813">Transport</keyword>
<keyword evidence="7 8" id="KW-0411">Iron-sulfur</keyword>
<name>A0ABP9C664_9GAMM</name>
<organism evidence="11 12">
    <name type="scientific">Lysobacter hankyongensis</name>
    <dbReference type="NCBI Taxonomy" id="1176535"/>
    <lineage>
        <taxon>Bacteria</taxon>
        <taxon>Pseudomonadati</taxon>
        <taxon>Pseudomonadota</taxon>
        <taxon>Gammaproteobacteria</taxon>
        <taxon>Lysobacterales</taxon>
        <taxon>Lysobacteraceae</taxon>
        <taxon>Lysobacter</taxon>
    </lineage>
</organism>
<evidence type="ECO:0000256" key="4">
    <source>
        <dbReference type="ARBA" id="ARBA00022723"/>
    </source>
</evidence>
<comment type="function">
    <text evidence="1 8">Specific class of high-redox-potential 4Fe-4S ferredoxins. Functions in anaerobic electron transport in most purple and in some other photosynthetic bacteria and in at least one genus (Paracoccus) of halophilic, denitrifying bacteria.</text>
</comment>
<proteinExistence type="inferred from homology"/>
<dbReference type="Gene3D" id="4.10.490.10">
    <property type="entry name" value="High potential iron-sulphur protein"/>
    <property type="match status" value="1"/>
</dbReference>
<comment type="similarity">
    <text evidence="8">Belongs to the high-potential iron-sulfur protein (HiPIP) family.</text>
</comment>
<evidence type="ECO:0000256" key="1">
    <source>
        <dbReference type="ARBA" id="ARBA00002137"/>
    </source>
</evidence>
<dbReference type="EMBL" id="BAABJE010000023">
    <property type="protein sequence ID" value="GAA4805200.1"/>
    <property type="molecule type" value="Genomic_DNA"/>
</dbReference>
<protein>
    <recommendedName>
        <fullName evidence="8">High-potential iron-sulfur protein</fullName>
        <shortName evidence="8">HiPIP</shortName>
    </recommendedName>
</protein>
<keyword evidence="3 8" id="KW-0004">4Fe-4S</keyword>
<evidence type="ECO:0000256" key="5">
    <source>
        <dbReference type="ARBA" id="ARBA00022982"/>
    </source>
</evidence>
<evidence type="ECO:0000259" key="10">
    <source>
        <dbReference type="PROSITE" id="PS51373"/>
    </source>
</evidence>
<keyword evidence="12" id="KW-1185">Reference proteome</keyword>
<evidence type="ECO:0000313" key="12">
    <source>
        <dbReference type="Proteomes" id="UP001499959"/>
    </source>
</evidence>
<evidence type="ECO:0000256" key="7">
    <source>
        <dbReference type="ARBA" id="ARBA00023014"/>
    </source>
</evidence>
<dbReference type="InterPro" id="IPR036369">
    <property type="entry name" value="HIPIP_sf"/>
</dbReference>
<feature type="chain" id="PRO_5046105085" description="High-potential iron-sulfur protein" evidence="9">
    <location>
        <begin position="33"/>
        <end position="114"/>
    </location>
</feature>
<evidence type="ECO:0000313" key="11">
    <source>
        <dbReference type="EMBL" id="GAA4805200.1"/>
    </source>
</evidence>
<accession>A0ABP9C664</accession>
<dbReference type="InterPro" id="IPR000170">
    <property type="entry name" value="High_potential_FeS_prot"/>
</dbReference>
<reference evidence="12" key="1">
    <citation type="journal article" date="2019" name="Int. J. Syst. Evol. Microbiol.">
        <title>The Global Catalogue of Microorganisms (GCM) 10K type strain sequencing project: providing services to taxonomists for standard genome sequencing and annotation.</title>
        <authorList>
            <consortium name="The Broad Institute Genomics Platform"/>
            <consortium name="The Broad Institute Genome Sequencing Center for Infectious Disease"/>
            <person name="Wu L."/>
            <person name="Ma J."/>
        </authorList>
    </citation>
    <scope>NUCLEOTIDE SEQUENCE [LARGE SCALE GENOMIC DNA]</scope>
    <source>
        <strain evidence="12">JCM 18204</strain>
    </source>
</reference>
<dbReference type="Pfam" id="PF01355">
    <property type="entry name" value="HIPIP"/>
    <property type="match status" value="1"/>
</dbReference>
<evidence type="ECO:0000256" key="2">
    <source>
        <dbReference type="ARBA" id="ARBA00022448"/>
    </source>
</evidence>
<sequence length="114" mass="11595">MSHDASRRRFLTIAVVAAASAPLALRSLDANAAAPAPAAAKPLPKLAATDPTAKALAYAEDATKVKHAAFKPGSSCANCNFFKGAKGAASGPCTLFPKNSVVSKGWCSAWAKKP</sequence>
<keyword evidence="6 8" id="KW-0408">Iron</keyword>
<feature type="signal peptide" evidence="9">
    <location>
        <begin position="1"/>
        <end position="32"/>
    </location>
</feature>
<keyword evidence="5 8" id="KW-0249">Electron transport</keyword>
<evidence type="ECO:0000256" key="6">
    <source>
        <dbReference type="ARBA" id="ARBA00023004"/>
    </source>
</evidence>
<evidence type="ECO:0000256" key="9">
    <source>
        <dbReference type="SAM" id="SignalP"/>
    </source>
</evidence>
<keyword evidence="4 8" id="KW-0479">Metal-binding</keyword>
<dbReference type="Proteomes" id="UP001499959">
    <property type="component" value="Unassembled WGS sequence"/>
</dbReference>
<dbReference type="RefSeq" id="WP_345304637.1">
    <property type="nucleotide sequence ID" value="NZ_BAABJE010000023.1"/>
</dbReference>
<dbReference type="PROSITE" id="PS51373">
    <property type="entry name" value="HIPIP"/>
    <property type="match status" value="1"/>
</dbReference>
<comment type="subunit">
    <text evidence="8">Homodimer.</text>
</comment>